<proteinExistence type="predicted"/>
<dbReference type="AlphaFoldDB" id="W2PVE3"/>
<dbReference type="VEuPathDB" id="FungiDB:PPTG_23560"/>
<protein>
    <submittedName>
        <fullName evidence="1">Uncharacterized protein</fullName>
    </submittedName>
</protein>
<reference evidence="2" key="1">
    <citation type="submission" date="2011-12" db="EMBL/GenBank/DDBJ databases">
        <authorList>
            <consortium name="The Broad Institute Genome Sequencing Platform"/>
            <person name="Russ C."/>
            <person name="Tyler B."/>
            <person name="Panabieres F."/>
            <person name="Shan W."/>
            <person name="Tripathy S."/>
            <person name="Grunwald N."/>
            <person name="Machado M."/>
            <person name="Young S.K."/>
            <person name="Zeng Q."/>
            <person name="Gargeya S."/>
            <person name="Fitzgerald M."/>
            <person name="Haas B."/>
            <person name="Abouelleil A."/>
            <person name="Alvarado L."/>
            <person name="Arachchi H.M."/>
            <person name="Berlin A."/>
            <person name="Chapman S.B."/>
            <person name="Gearin G."/>
            <person name="Goldberg J."/>
            <person name="Griggs A."/>
            <person name="Gujja S."/>
            <person name="Hansen M."/>
            <person name="Heiman D."/>
            <person name="Howarth C."/>
            <person name="Larimer J."/>
            <person name="Lui A."/>
            <person name="MacDonald P.J.P."/>
            <person name="McCowen C."/>
            <person name="Montmayeur A."/>
            <person name="Murphy C."/>
            <person name="Neiman D."/>
            <person name="Pearson M."/>
            <person name="Priest M."/>
            <person name="Roberts A."/>
            <person name="Saif S."/>
            <person name="Shea T."/>
            <person name="Sisk P."/>
            <person name="Stolte C."/>
            <person name="Sykes S."/>
            <person name="Wortman J."/>
            <person name="Nusbaum C."/>
            <person name="Birren B."/>
        </authorList>
    </citation>
    <scope>NUCLEOTIDE SEQUENCE [LARGE SCALE GENOMIC DNA]</scope>
    <source>
        <strain evidence="2">INRA-310</strain>
    </source>
</reference>
<gene>
    <name evidence="1" type="ORF">PPTG_23560</name>
</gene>
<name>W2PVE3_PHYN3</name>
<dbReference type="EMBL" id="KI669602">
    <property type="protein sequence ID" value="ETN04933.1"/>
    <property type="molecule type" value="Genomic_DNA"/>
</dbReference>
<accession>W2PVE3</accession>
<dbReference type="GeneID" id="20192159"/>
<sequence>MTPITTEVSTKFGGSHFSYWSLERLPIRDYVEAPRKKLTCRTTIYPLPHQKHQIDIADQHQE</sequence>
<dbReference type="Proteomes" id="UP000018817">
    <property type="component" value="Unassembled WGS sequence"/>
</dbReference>
<dbReference type="OMA" id="YWSLERL"/>
<reference evidence="1 2" key="2">
    <citation type="submission" date="2013-11" db="EMBL/GenBank/DDBJ databases">
        <title>The Genome Sequence of Phytophthora parasitica INRA-310.</title>
        <authorList>
            <consortium name="The Broad Institute Genomics Platform"/>
            <person name="Russ C."/>
            <person name="Tyler B."/>
            <person name="Panabieres F."/>
            <person name="Shan W."/>
            <person name="Tripathy S."/>
            <person name="Grunwald N."/>
            <person name="Machado M."/>
            <person name="Johnson C.S."/>
            <person name="Arredondo F."/>
            <person name="Hong C."/>
            <person name="Coffey M."/>
            <person name="Young S.K."/>
            <person name="Zeng Q."/>
            <person name="Gargeya S."/>
            <person name="Fitzgerald M."/>
            <person name="Abouelleil A."/>
            <person name="Alvarado L."/>
            <person name="Chapman S.B."/>
            <person name="Gainer-Dewar J."/>
            <person name="Goldberg J."/>
            <person name="Griggs A."/>
            <person name="Gujja S."/>
            <person name="Hansen M."/>
            <person name="Howarth C."/>
            <person name="Imamovic A."/>
            <person name="Ireland A."/>
            <person name="Larimer J."/>
            <person name="McCowan C."/>
            <person name="Murphy C."/>
            <person name="Pearson M."/>
            <person name="Poon T.W."/>
            <person name="Priest M."/>
            <person name="Roberts A."/>
            <person name="Saif S."/>
            <person name="Shea T."/>
            <person name="Sykes S."/>
            <person name="Wortman J."/>
            <person name="Nusbaum C."/>
            <person name="Birren B."/>
        </authorList>
    </citation>
    <scope>NUCLEOTIDE SEQUENCE [LARGE SCALE GENOMIC DNA]</scope>
    <source>
        <strain evidence="1 2">INRA-310</strain>
    </source>
</reference>
<evidence type="ECO:0000313" key="2">
    <source>
        <dbReference type="Proteomes" id="UP000018817"/>
    </source>
</evidence>
<evidence type="ECO:0000313" key="1">
    <source>
        <dbReference type="EMBL" id="ETN04933.1"/>
    </source>
</evidence>
<dbReference type="RefSeq" id="XP_008909870.1">
    <property type="nucleotide sequence ID" value="XM_008911622.1"/>
</dbReference>
<organism evidence="1 2">
    <name type="scientific">Phytophthora nicotianae (strain INRA-310)</name>
    <name type="common">Phytophthora parasitica</name>
    <dbReference type="NCBI Taxonomy" id="761204"/>
    <lineage>
        <taxon>Eukaryota</taxon>
        <taxon>Sar</taxon>
        <taxon>Stramenopiles</taxon>
        <taxon>Oomycota</taxon>
        <taxon>Peronosporomycetes</taxon>
        <taxon>Peronosporales</taxon>
        <taxon>Peronosporaceae</taxon>
        <taxon>Phytophthora</taxon>
    </lineage>
</organism>